<gene>
    <name evidence="1" type="ORF">UFOPK2880_01898</name>
</gene>
<organism evidence="1">
    <name type="scientific">freshwater metagenome</name>
    <dbReference type="NCBI Taxonomy" id="449393"/>
    <lineage>
        <taxon>unclassified sequences</taxon>
        <taxon>metagenomes</taxon>
        <taxon>ecological metagenomes</taxon>
    </lineage>
</organism>
<accession>A0A6J6X0M7</accession>
<protein>
    <submittedName>
        <fullName evidence="1">Unannotated protein</fullName>
    </submittedName>
</protein>
<proteinExistence type="predicted"/>
<sequence length="50" mass="5222">MLVGASQEVDLVATEAVPSREGITNDGGVSVAEVWLGIDVVDRRRGVKAV</sequence>
<evidence type="ECO:0000313" key="1">
    <source>
        <dbReference type="EMBL" id="CAB4788946.1"/>
    </source>
</evidence>
<name>A0A6J6X0M7_9ZZZZ</name>
<reference evidence="1" key="1">
    <citation type="submission" date="2020-05" db="EMBL/GenBank/DDBJ databases">
        <authorList>
            <person name="Chiriac C."/>
            <person name="Salcher M."/>
            <person name="Ghai R."/>
            <person name="Kavagutti S V."/>
        </authorList>
    </citation>
    <scope>NUCLEOTIDE SEQUENCE</scope>
</reference>
<dbReference type="EMBL" id="CAEZZP010000195">
    <property type="protein sequence ID" value="CAB4788946.1"/>
    <property type="molecule type" value="Genomic_DNA"/>
</dbReference>
<dbReference type="AlphaFoldDB" id="A0A6J6X0M7"/>